<name>A0AAV0GXU9_9ROSI</name>
<dbReference type="InterPro" id="IPR002156">
    <property type="entry name" value="RNaseH_domain"/>
</dbReference>
<dbReference type="InterPro" id="IPR036397">
    <property type="entry name" value="RNaseH_sf"/>
</dbReference>
<accession>A0AAV0GXU9</accession>
<dbReference type="GO" id="GO:0004523">
    <property type="term" value="F:RNA-DNA hybrid ribonuclease activity"/>
    <property type="evidence" value="ECO:0007669"/>
    <property type="project" value="InterPro"/>
</dbReference>
<evidence type="ECO:0000313" key="2">
    <source>
        <dbReference type="EMBL" id="CAI0377845.1"/>
    </source>
</evidence>
<evidence type="ECO:0000313" key="3">
    <source>
        <dbReference type="Proteomes" id="UP001154282"/>
    </source>
</evidence>
<dbReference type="Pfam" id="PF13456">
    <property type="entry name" value="RVT_3"/>
    <property type="match status" value="1"/>
</dbReference>
<organism evidence="2 3">
    <name type="scientific">Linum tenue</name>
    <dbReference type="NCBI Taxonomy" id="586396"/>
    <lineage>
        <taxon>Eukaryota</taxon>
        <taxon>Viridiplantae</taxon>
        <taxon>Streptophyta</taxon>
        <taxon>Embryophyta</taxon>
        <taxon>Tracheophyta</taxon>
        <taxon>Spermatophyta</taxon>
        <taxon>Magnoliopsida</taxon>
        <taxon>eudicotyledons</taxon>
        <taxon>Gunneridae</taxon>
        <taxon>Pentapetalae</taxon>
        <taxon>rosids</taxon>
        <taxon>fabids</taxon>
        <taxon>Malpighiales</taxon>
        <taxon>Linaceae</taxon>
        <taxon>Linum</taxon>
    </lineage>
</organism>
<dbReference type="Gene3D" id="3.30.420.10">
    <property type="entry name" value="Ribonuclease H-like superfamily/Ribonuclease H"/>
    <property type="match status" value="1"/>
</dbReference>
<keyword evidence="3" id="KW-1185">Reference proteome</keyword>
<dbReference type="CDD" id="cd06222">
    <property type="entry name" value="RNase_H_like"/>
    <property type="match status" value="1"/>
</dbReference>
<dbReference type="GO" id="GO:0003676">
    <property type="term" value="F:nucleic acid binding"/>
    <property type="evidence" value="ECO:0007669"/>
    <property type="project" value="InterPro"/>
</dbReference>
<dbReference type="AlphaFoldDB" id="A0AAV0GXU9"/>
<dbReference type="InterPro" id="IPR044730">
    <property type="entry name" value="RNase_H-like_dom_plant"/>
</dbReference>
<dbReference type="InterPro" id="IPR053151">
    <property type="entry name" value="RNase_H-like"/>
</dbReference>
<gene>
    <name evidence="2" type="ORF">LITE_LOCUS1631</name>
</gene>
<reference evidence="2" key="1">
    <citation type="submission" date="2022-08" db="EMBL/GenBank/DDBJ databases">
        <authorList>
            <person name="Gutierrez-Valencia J."/>
        </authorList>
    </citation>
    <scope>NUCLEOTIDE SEQUENCE</scope>
</reference>
<evidence type="ECO:0000259" key="1">
    <source>
        <dbReference type="Pfam" id="PF13456"/>
    </source>
</evidence>
<feature type="domain" description="RNase H type-1" evidence="1">
    <location>
        <begin position="1"/>
        <end position="119"/>
    </location>
</feature>
<dbReference type="SUPFAM" id="SSF53098">
    <property type="entry name" value="Ribonuclease H-like"/>
    <property type="match status" value="1"/>
</dbReference>
<protein>
    <recommendedName>
        <fullName evidence="1">RNase H type-1 domain-containing protein</fullName>
    </recommendedName>
</protein>
<feature type="non-terminal residue" evidence="2">
    <location>
        <position position="1"/>
    </location>
</feature>
<comment type="caution">
    <text evidence="2">The sequence shown here is derived from an EMBL/GenBank/DDBJ whole genome shotgun (WGS) entry which is preliminary data.</text>
</comment>
<dbReference type="Proteomes" id="UP001154282">
    <property type="component" value="Unassembled WGS sequence"/>
</dbReference>
<dbReference type="InterPro" id="IPR012337">
    <property type="entry name" value="RNaseH-like_sf"/>
</dbReference>
<dbReference type="PANTHER" id="PTHR47723">
    <property type="entry name" value="OS05G0353850 PROTEIN"/>
    <property type="match status" value="1"/>
</dbReference>
<dbReference type="PANTHER" id="PTHR47723:SF19">
    <property type="entry name" value="POLYNUCLEOTIDYL TRANSFERASE, RIBONUCLEASE H-LIKE SUPERFAMILY PROTEIN"/>
    <property type="match status" value="1"/>
</dbReference>
<proteinExistence type="predicted"/>
<sequence>NIDGSVLTGFGSVATGGVIRGDDGCLVQAFTANLGDGSITRADQLTGIAMGLQRAWDEGIRKLEVQTDSNTTLELIQTTTAQHPHYTIVSRIRSLVEKDWQVTTKHIFKEGNAVADFLTSLGHECELGKDVISHPCLKLNY</sequence>
<dbReference type="EMBL" id="CAMGYJ010000002">
    <property type="protein sequence ID" value="CAI0377845.1"/>
    <property type="molecule type" value="Genomic_DNA"/>
</dbReference>